<dbReference type="InterPro" id="IPR006037">
    <property type="entry name" value="RCK_C"/>
</dbReference>
<dbReference type="InterPro" id="IPR036291">
    <property type="entry name" value="NAD(P)-bd_dom_sf"/>
</dbReference>
<dbReference type="SUPFAM" id="SSF51735">
    <property type="entry name" value="NAD(P)-binding Rossmann-fold domains"/>
    <property type="match status" value="1"/>
</dbReference>
<dbReference type="InterPro" id="IPR036721">
    <property type="entry name" value="RCK_C_sf"/>
</dbReference>
<dbReference type="Gene3D" id="1.10.287.70">
    <property type="match status" value="1"/>
</dbReference>
<keyword evidence="6" id="KW-1185">Reference proteome</keyword>
<evidence type="ECO:0000259" key="4">
    <source>
        <dbReference type="PROSITE" id="PS51202"/>
    </source>
</evidence>
<reference evidence="6" key="2">
    <citation type="submission" date="2019-01" db="EMBL/GenBank/DDBJ databases">
        <title>Genome sequence of Desulfonema ishimotonii strain Tokyo 01.</title>
        <authorList>
            <person name="Fukui M."/>
        </authorList>
    </citation>
    <scope>NUCLEOTIDE SEQUENCE [LARGE SCALE GENOMIC DNA]</scope>
    <source>
        <strain evidence="6">Tokyo 01</strain>
    </source>
</reference>
<feature type="domain" description="RCK C-terminal" evidence="4">
    <location>
        <begin position="245"/>
        <end position="329"/>
    </location>
</feature>
<evidence type="ECO:0000256" key="2">
    <source>
        <dbReference type="SAM" id="Phobius"/>
    </source>
</evidence>
<dbReference type="Pfam" id="PF02080">
    <property type="entry name" value="TrkA_C"/>
    <property type="match status" value="1"/>
</dbReference>
<dbReference type="AlphaFoldDB" id="A0A401FRY1"/>
<dbReference type="InterPro" id="IPR003148">
    <property type="entry name" value="RCK_N"/>
</dbReference>
<dbReference type="Proteomes" id="UP000288096">
    <property type="component" value="Unassembled WGS sequence"/>
</dbReference>
<dbReference type="PROSITE" id="PS51201">
    <property type="entry name" value="RCK_N"/>
    <property type="match status" value="1"/>
</dbReference>
<reference evidence="6" key="1">
    <citation type="submission" date="2017-11" db="EMBL/GenBank/DDBJ databases">
        <authorList>
            <person name="Watanabe M."/>
            <person name="Kojima H."/>
        </authorList>
    </citation>
    <scope>NUCLEOTIDE SEQUENCE [LARGE SCALE GENOMIC DNA]</scope>
    <source>
        <strain evidence="6">Tokyo 01</strain>
    </source>
</reference>
<dbReference type="InterPro" id="IPR013099">
    <property type="entry name" value="K_chnl_dom"/>
</dbReference>
<name>A0A401FRY1_9BACT</name>
<keyword evidence="2" id="KW-0472">Membrane</keyword>
<protein>
    <submittedName>
        <fullName evidence="5">Potassium transporter TrkA</fullName>
    </submittedName>
</protein>
<evidence type="ECO:0000256" key="1">
    <source>
        <dbReference type="ARBA" id="ARBA00004651"/>
    </source>
</evidence>
<sequence length="329" mass="36666">MDFKRLHISLFILFGIIAFGTLGYFYVEKMPLFDALYMTIITISTVGFSEIHPLSPRGRLVTMLVISASISIGAYSIGVIVRMFIEGELKKSFERRKMEKQIAGLKNHFIICGYGRIGRIICQELREDNIGFVVIEEDAAAIQQLEKEKYLCLQMDATTEEALLRAGIMSARGLVTAVRSDANNVFITLTAKGLRPDVFVLSRTSDVKNEDKLRRAGANRVVSPYFIGGRRMAQVLKRPTVVDFIDIATMGNKLGLVMDEAEIGPGSRLVGKDLIQSQLRKDFGVIIVAIKRPSGRMIYNPVSTQVLESGDVLVLLGKRGDIRRMDEVL</sequence>
<dbReference type="GO" id="GO:0006813">
    <property type="term" value="P:potassium ion transport"/>
    <property type="evidence" value="ECO:0007669"/>
    <property type="project" value="InterPro"/>
</dbReference>
<evidence type="ECO:0000313" key="5">
    <source>
        <dbReference type="EMBL" id="GBC59729.1"/>
    </source>
</evidence>
<dbReference type="SUPFAM" id="SSF81324">
    <property type="entry name" value="Voltage-gated potassium channels"/>
    <property type="match status" value="1"/>
</dbReference>
<keyword evidence="2" id="KW-1133">Transmembrane helix</keyword>
<feature type="transmembrane region" description="Helical" evidence="2">
    <location>
        <begin position="6"/>
        <end position="27"/>
    </location>
</feature>
<dbReference type="Gene3D" id="3.30.70.1450">
    <property type="entry name" value="Regulator of K+ conductance, C-terminal domain"/>
    <property type="match status" value="1"/>
</dbReference>
<dbReference type="Pfam" id="PF02254">
    <property type="entry name" value="TrkA_N"/>
    <property type="match status" value="1"/>
</dbReference>
<feature type="transmembrane region" description="Helical" evidence="2">
    <location>
        <begin position="34"/>
        <end position="54"/>
    </location>
</feature>
<feature type="transmembrane region" description="Helical" evidence="2">
    <location>
        <begin position="60"/>
        <end position="85"/>
    </location>
</feature>
<evidence type="ECO:0000313" key="6">
    <source>
        <dbReference type="Proteomes" id="UP000288096"/>
    </source>
</evidence>
<comment type="subcellular location">
    <subcellularLocation>
        <location evidence="1">Cell membrane</location>
        <topology evidence="1">Multi-pass membrane protein</topology>
    </subcellularLocation>
</comment>
<gene>
    <name evidence="5" type="ORF">DENIS_0670</name>
</gene>
<dbReference type="PROSITE" id="PS51202">
    <property type="entry name" value="RCK_C"/>
    <property type="match status" value="1"/>
</dbReference>
<dbReference type="RefSeq" id="WP_166404853.1">
    <property type="nucleotide sequence ID" value="NZ_BEXT01000001.1"/>
</dbReference>
<accession>A0A401FRY1</accession>
<evidence type="ECO:0000259" key="3">
    <source>
        <dbReference type="PROSITE" id="PS51201"/>
    </source>
</evidence>
<comment type="caution">
    <text evidence="5">The sequence shown here is derived from an EMBL/GenBank/DDBJ whole genome shotgun (WGS) entry which is preliminary data.</text>
</comment>
<feature type="domain" description="RCK N-terminal" evidence="3">
    <location>
        <begin position="106"/>
        <end position="223"/>
    </location>
</feature>
<dbReference type="GO" id="GO:0005886">
    <property type="term" value="C:plasma membrane"/>
    <property type="evidence" value="ECO:0007669"/>
    <property type="project" value="UniProtKB-SubCell"/>
</dbReference>
<dbReference type="EMBL" id="BEXT01000001">
    <property type="protein sequence ID" value="GBC59729.1"/>
    <property type="molecule type" value="Genomic_DNA"/>
</dbReference>
<dbReference type="InterPro" id="IPR050721">
    <property type="entry name" value="Trk_Ktr_HKT_K-transport"/>
</dbReference>
<proteinExistence type="predicted"/>
<dbReference type="GO" id="GO:0008324">
    <property type="term" value="F:monoatomic cation transmembrane transporter activity"/>
    <property type="evidence" value="ECO:0007669"/>
    <property type="project" value="InterPro"/>
</dbReference>
<organism evidence="5 6">
    <name type="scientific">Desulfonema ishimotonii</name>
    <dbReference type="NCBI Taxonomy" id="45657"/>
    <lineage>
        <taxon>Bacteria</taxon>
        <taxon>Pseudomonadati</taxon>
        <taxon>Thermodesulfobacteriota</taxon>
        <taxon>Desulfobacteria</taxon>
        <taxon>Desulfobacterales</taxon>
        <taxon>Desulfococcaceae</taxon>
        <taxon>Desulfonema</taxon>
    </lineage>
</organism>
<dbReference type="Gene3D" id="3.40.50.720">
    <property type="entry name" value="NAD(P)-binding Rossmann-like Domain"/>
    <property type="match status" value="1"/>
</dbReference>
<keyword evidence="2" id="KW-0812">Transmembrane</keyword>
<dbReference type="PANTHER" id="PTHR43833:SF9">
    <property type="entry name" value="POTASSIUM CHANNEL PROTEIN YUGO-RELATED"/>
    <property type="match status" value="1"/>
</dbReference>
<dbReference type="SUPFAM" id="SSF116726">
    <property type="entry name" value="TrkA C-terminal domain-like"/>
    <property type="match status" value="1"/>
</dbReference>
<dbReference type="Pfam" id="PF07885">
    <property type="entry name" value="Ion_trans_2"/>
    <property type="match status" value="1"/>
</dbReference>
<dbReference type="PANTHER" id="PTHR43833">
    <property type="entry name" value="POTASSIUM CHANNEL PROTEIN 2-RELATED-RELATED"/>
    <property type="match status" value="1"/>
</dbReference>